<evidence type="ECO:0000313" key="1">
    <source>
        <dbReference type="EMBL" id="SIB19768.1"/>
    </source>
</evidence>
<accession>A0AB38D133</accession>
<proteinExistence type="predicted"/>
<dbReference type="AlphaFoldDB" id="A0AB38D133"/>
<evidence type="ECO:0008006" key="3">
    <source>
        <dbReference type="Google" id="ProtNLM"/>
    </source>
</evidence>
<evidence type="ECO:0000313" key="2">
    <source>
        <dbReference type="Proteomes" id="UP000185210"/>
    </source>
</evidence>
<gene>
    <name evidence="1" type="ORF">SAMEA2070301_03201</name>
</gene>
<comment type="caution">
    <text evidence="1">The sequence shown here is derived from an EMBL/GenBank/DDBJ whole genome shotgun (WGS) entry which is preliminary data.</text>
</comment>
<sequence length="65" mass="7753">MKCSVSYCWEKSVAREMCSHHYNQNYPRRDTRLNRRNRAALAKRLESKGFSVSDEYLDQRLAGLR</sequence>
<protein>
    <recommendedName>
        <fullName evidence="3">Regulatory protein RecX</fullName>
    </recommendedName>
</protein>
<organism evidence="1 2">
    <name type="scientific">Mycobacteroides abscessus subsp. abscessus</name>
    <dbReference type="NCBI Taxonomy" id="1185650"/>
    <lineage>
        <taxon>Bacteria</taxon>
        <taxon>Bacillati</taxon>
        <taxon>Actinomycetota</taxon>
        <taxon>Actinomycetes</taxon>
        <taxon>Mycobacteriales</taxon>
        <taxon>Mycobacteriaceae</taxon>
        <taxon>Mycobacteroides</taxon>
        <taxon>Mycobacteroides abscessus</taxon>
    </lineage>
</organism>
<name>A0AB38D133_9MYCO</name>
<reference evidence="1 2" key="1">
    <citation type="submission" date="2016-11" db="EMBL/GenBank/DDBJ databases">
        <authorList>
            <consortium name="Pathogen Informatics"/>
        </authorList>
    </citation>
    <scope>NUCLEOTIDE SEQUENCE [LARGE SCALE GENOMIC DNA]</scope>
    <source>
        <strain evidence="1 2">104</strain>
    </source>
</reference>
<dbReference type="Proteomes" id="UP000185210">
    <property type="component" value="Unassembled WGS sequence"/>
</dbReference>
<dbReference type="EMBL" id="FSHM01000004">
    <property type="protein sequence ID" value="SIB19768.1"/>
    <property type="molecule type" value="Genomic_DNA"/>
</dbReference>